<evidence type="ECO:0000313" key="2">
    <source>
        <dbReference type="Proteomes" id="UP001195769"/>
    </source>
</evidence>
<name>A0AAD4HP27_9AGAM</name>
<sequence length="192" mass="21227">MTDVIGWVVGKGKEFNILNAPIIYPNLKVNAKKVFGNWLMIAKFIKVAIGGKMSIYSKSGRSGGLNPYSKLWKLKGCTPGLIVCGVTVLIFILSPDQQFPGSGIGTMSSIPYSTVFRTVKRFFVTQWNHACVQDIVKNMNNYIFEDVDKTSRDVSHNVDDTGKDLSDSLDRVMACLDDDDSSESDDENCIVV</sequence>
<dbReference type="AlphaFoldDB" id="A0AAD4HP27"/>
<dbReference type="Proteomes" id="UP001195769">
    <property type="component" value="Unassembled WGS sequence"/>
</dbReference>
<organism evidence="1 2">
    <name type="scientific">Suillus fuscotomentosus</name>
    <dbReference type="NCBI Taxonomy" id="1912939"/>
    <lineage>
        <taxon>Eukaryota</taxon>
        <taxon>Fungi</taxon>
        <taxon>Dikarya</taxon>
        <taxon>Basidiomycota</taxon>
        <taxon>Agaricomycotina</taxon>
        <taxon>Agaricomycetes</taxon>
        <taxon>Agaricomycetidae</taxon>
        <taxon>Boletales</taxon>
        <taxon>Suillineae</taxon>
        <taxon>Suillaceae</taxon>
        <taxon>Suillus</taxon>
    </lineage>
</organism>
<reference evidence="1" key="1">
    <citation type="journal article" date="2020" name="New Phytol.">
        <title>Comparative genomics reveals dynamic genome evolution in host specialist ectomycorrhizal fungi.</title>
        <authorList>
            <person name="Lofgren L.A."/>
            <person name="Nguyen N.H."/>
            <person name="Vilgalys R."/>
            <person name="Ruytinx J."/>
            <person name="Liao H.L."/>
            <person name="Branco S."/>
            <person name="Kuo A."/>
            <person name="LaButti K."/>
            <person name="Lipzen A."/>
            <person name="Andreopoulos W."/>
            <person name="Pangilinan J."/>
            <person name="Riley R."/>
            <person name="Hundley H."/>
            <person name="Na H."/>
            <person name="Barry K."/>
            <person name="Grigoriev I.V."/>
            <person name="Stajich J.E."/>
            <person name="Kennedy P.G."/>
        </authorList>
    </citation>
    <scope>NUCLEOTIDE SEQUENCE</scope>
    <source>
        <strain evidence="1">FC203</strain>
    </source>
</reference>
<dbReference type="EMBL" id="JABBWK010000009">
    <property type="protein sequence ID" value="KAG1904845.1"/>
    <property type="molecule type" value="Genomic_DNA"/>
</dbReference>
<proteinExistence type="predicted"/>
<dbReference type="GeneID" id="64660707"/>
<gene>
    <name evidence="1" type="ORF">F5891DRAFT_1184261</name>
</gene>
<evidence type="ECO:0000313" key="1">
    <source>
        <dbReference type="EMBL" id="KAG1904845.1"/>
    </source>
</evidence>
<comment type="caution">
    <text evidence="1">The sequence shown here is derived from an EMBL/GenBank/DDBJ whole genome shotgun (WGS) entry which is preliminary data.</text>
</comment>
<keyword evidence="2" id="KW-1185">Reference proteome</keyword>
<accession>A0AAD4HP27</accession>
<dbReference type="RefSeq" id="XP_041230420.1">
    <property type="nucleotide sequence ID" value="XM_041366409.1"/>
</dbReference>
<protein>
    <submittedName>
        <fullName evidence="1">Uncharacterized protein</fullName>
    </submittedName>
</protein>